<dbReference type="Proteomes" id="UP000007127">
    <property type="component" value="Chromosome"/>
</dbReference>
<dbReference type="KEGG" id="txi:TH3_06925"/>
<accession>A0AB72UB67</accession>
<gene>
    <name evidence="2" type="ORF">TH3_06925</name>
</gene>
<evidence type="ECO:0000313" key="2">
    <source>
        <dbReference type="EMBL" id="AJD51505.1"/>
    </source>
</evidence>
<sequence>MAGTNPAINDPRFGISERTIAPLATDPARRSGQTDPNPPSQAKPAAPGIAKRHRPDGPRCPEQAPTALG</sequence>
<dbReference type="AlphaFoldDB" id="A0AB72UB67"/>
<proteinExistence type="predicted"/>
<feature type="region of interest" description="Disordered" evidence="1">
    <location>
        <begin position="1"/>
        <end position="69"/>
    </location>
</feature>
<name>A0AB72UB67_9PROT</name>
<protein>
    <submittedName>
        <fullName evidence="2">Uncharacterized protein</fullName>
    </submittedName>
</protein>
<evidence type="ECO:0000256" key="1">
    <source>
        <dbReference type="SAM" id="MobiDB-lite"/>
    </source>
</evidence>
<dbReference type="RefSeq" id="WP_007090937.1">
    <property type="nucleotide sequence ID" value="NZ_CP004388.1"/>
</dbReference>
<organism evidence="2 3">
    <name type="scientific">Thalassospira xiamenensis M-5 = DSM 17429</name>
    <dbReference type="NCBI Taxonomy" id="1123366"/>
    <lineage>
        <taxon>Bacteria</taxon>
        <taxon>Pseudomonadati</taxon>
        <taxon>Pseudomonadota</taxon>
        <taxon>Alphaproteobacteria</taxon>
        <taxon>Rhodospirillales</taxon>
        <taxon>Thalassospiraceae</taxon>
        <taxon>Thalassospira</taxon>
    </lineage>
</organism>
<dbReference type="GeneID" id="31927066"/>
<reference evidence="2 3" key="1">
    <citation type="journal article" date="2012" name="J. Bacteriol.">
        <title>Genome sequence of Thalassospira xiamenensis type strain M-5.</title>
        <authorList>
            <person name="Lai Q."/>
            <person name="Shao Z."/>
        </authorList>
    </citation>
    <scope>NUCLEOTIDE SEQUENCE [LARGE SCALE GENOMIC DNA]</scope>
    <source>
        <strain evidence="2 3">M-5</strain>
    </source>
</reference>
<evidence type="ECO:0000313" key="3">
    <source>
        <dbReference type="Proteomes" id="UP000007127"/>
    </source>
</evidence>
<dbReference type="EMBL" id="CP004388">
    <property type="protein sequence ID" value="AJD51505.1"/>
    <property type="molecule type" value="Genomic_DNA"/>
</dbReference>